<keyword evidence="6" id="KW-0007">Acetylation</keyword>
<dbReference type="GO" id="GO:0005737">
    <property type="term" value="C:cytoplasm"/>
    <property type="evidence" value="ECO:0007669"/>
    <property type="project" value="UniProtKB-SubCell"/>
</dbReference>
<protein>
    <recommendedName>
        <fullName evidence="9">Importin N-terminal domain-containing protein</fullName>
    </recommendedName>
</protein>
<dbReference type="EMBL" id="SAEB01000003">
    <property type="protein sequence ID" value="RVD87397.1"/>
    <property type="molecule type" value="Genomic_DNA"/>
</dbReference>
<comment type="caution">
    <text evidence="10">The sequence shown here is derived from an EMBL/GenBank/DDBJ whole genome shotgun (WGS) entry which is preliminary data.</text>
</comment>
<dbReference type="FunFam" id="1.25.10.10:FF:000219">
    <property type="entry name" value="Importin subunit beta-2"/>
    <property type="match status" value="1"/>
</dbReference>
<dbReference type="Gene3D" id="1.25.10.10">
    <property type="entry name" value="Leucine-rich Repeat Variant"/>
    <property type="match status" value="2"/>
</dbReference>
<dbReference type="GO" id="GO:0031267">
    <property type="term" value="F:small GTPase binding"/>
    <property type="evidence" value="ECO:0007669"/>
    <property type="project" value="InterPro"/>
</dbReference>
<dbReference type="PROSITE" id="PS50077">
    <property type="entry name" value="HEAT_REPEAT"/>
    <property type="match status" value="1"/>
</dbReference>
<dbReference type="PROSITE" id="PS50166">
    <property type="entry name" value="IMPORTIN_B_NT"/>
    <property type="match status" value="1"/>
</dbReference>
<dbReference type="Proteomes" id="UP000283090">
    <property type="component" value="Unassembled WGS sequence"/>
</dbReference>
<dbReference type="GO" id="GO:0005634">
    <property type="term" value="C:nucleus"/>
    <property type="evidence" value="ECO:0007669"/>
    <property type="project" value="UniProtKB-SubCell"/>
</dbReference>
<dbReference type="GeneID" id="93583944"/>
<dbReference type="SMART" id="SM00913">
    <property type="entry name" value="IBN_N"/>
    <property type="match status" value="1"/>
</dbReference>
<keyword evidence="2" id="KW-0813">Transport</keyword>
<evidence type="ECO:0000256" key="3">
    <source>
        <dbReference type="ARBA" id="ARBA00022490"/>
    </source>
</evidence>
<dbReference type="OrthoDB" id="951172at2759"/>
<reference evidence="10 11" key="1">
    <citation type="submission" date="2019-01" db="EMBL/GenBank/DDBJ databases">
        <title>Intercellular communication is required for trap formation in the nematode-trapping fungus Duddingtonia flagrans.</title>
        <authorList>
            <person name="Youssar L."/>
            <person name="Wernet V."/>
            <person name="Hensel N."/>
            <person name="Hildebrandt H.-G."/>
            <person name="Fischer R."/>
        </authorList>
    </citation>
    <scope>NUCLEOTIDE SEQUENCE [LARGE SCALE GENOMIC DNA]</scope>
    <source>
        <strain evidence="10 11">CBS H-5679</strain>
    </source>
</reference>
<dbReference type="RefSeq" id="XP_067492941.1">
    <property type="nucleotide sequence ID" value="XM_067630282.1"/>
</dbReference>
<comment type="subcellular location">
    <subcellularLocation>
        <location evidence="1">Cytoplasm</location>
    </subcellularLocation>
</comment>
<dbReference type="InterPro" id="IPR011989">
    <property type="entry name" value="ARM-like"/>
</dbReference>
<evidence type="ECO:0000256" key="5">
    <source>
        <dbReference type="ARBA" id="ARBA00022927"/>
    </source>
</evidence>
<evidence type="ECO:0000313" key="10">
    <source>
        <dbReference type="EMBL" id="RVD87397.1"/>
    </source>
</evidence>
<accession>A0A437A8V8</accession>
<evidence type="ECO:0000313" key="11">
    <source>
        <dbReference type="Proteomes" id="UP000283090"/>
    </source>
</evidence>
<dbReference type="FunFam" id="1.25.10.10:FF:000313">
    <property type="entry name" value="Importin beta-2 subunit, putative"/>
    <property type="match status" value="1"/>
</dbReference>
<dbReference type="STRING" id="97331.A0A437A8V8"/>
<proteinExistence type="predicted"/>
<sequence length="934" mass="104373">MQWQPQEEPLRQLVGYLVDTLGADAERRKRAGEMLQQAKRSPDICNYLCYILINPNPPPNVQPAEYIGARSAGGIFLKNHLKEAWVRMSPEAQGYVKQSAIQGLGDQTHQIRSLTGSLIAEILRSAGLLQWPEILATLIGLIDGKDVPMQAREGAMSCLHKICEDDRKTLDTNYNGERPLNFLIPKLLTYASAGSDKIRALALASINIFIPGKPQAILENIDGLLSVLTQLAQDPSDDVRKAVCRSLVQIVDIRPDKIRPNLGGIIDYMVAQQNRRDDEDLALEAAEFWLTLGEHDVLQNDIGPYLPKIIPTLLSSMVYSEEDMLILSGQGDDEEVEDKAEDLQPVFAKSKARNINGETPAEGSENRANQNKMGDDDDDLSEGEIEDDEFLGGGNPEEKWNLRKCSAAALDVLANVYHDTIFQIILPYLQKNLEHPQWQFREAAVLALGAVADGCWDTVTPHLPKLIPFLIGLLNDAEPLVRQITCWTLGRYSKWAASPTDPIIRQRFFVPMMDGLLKKMLDRNKRVQEAGASAFAFLEEQAQKELAPYLEPILRVFMMAFGKYKDRNMYILYDCIQTLAEHVGHAMAERPAVDMLMPALIDRYHKVQDDHRELFPLLECLSFVAQAMGPEFQPYSQHIFFRCLHLIHRNLEQGVQYLQNPDLEEPNKDYLITSLDLLSAIIQALHSQSLALVAAAKPSFFQMLTLCLSDSNNEVKQSAYALLGDCAIYVFSELDPVLPQVMGLLIEELDLSKIEGDEEADTAYSVINNASWSCGEISLQKARQGGSGMAPYVDRLFTRLLAVVQTPDIPASLTENAAIALGRLGLGCHEEMAPHLATFAEPFLHTLARVQETDEKDTAFCGLAMITITNPQALEDCVDVLFGSIAKYISTSKQLHALFQQVIDRYKEIITDWPSFIAKLPIKTQERLRASYTV</sequence>
<feature type="region of interest" description="Disordered" evidence="8">
    <location>
        <begin position="350"/>
        <end position="394"/>
    </location>
</feature>
<keyword evidence="4" id="KW-0677">Repeat</keyword>
<feature type="domain" description="Importin N-terminal" evidence="9">
    <location>
        <begin position="31"/>
        <end position="106"/>
    </location>
</feature>
<dbReference type="Pfam" id="PF25574">
    <property type="entry name" value="TPR_IMB1"/>
    <property type="match status" value="1"/>
</dbReference>
<dbReference type="InterPro" id="IPR021133">
    <property type="entry name" value="HEAT_type_2"/>
</dbReference>
<dbReference type="AlphaFoldDB" id="A0A437A8V8"/>
<organism evidence="10 11">
    <name type="scientific">Arthrobotrys flagrans</name>
    <name type="common">Nematode-trapping fungus</name>
    <name type="synonym">Trichothecium flagrans</name>
    <dbReference type="NCBI Taxonomy" id="97331"/>
    <lineage>
        <taxon>Eukaryota</taxon>
        <taxon>Fungi</taxon>
        <taxon>Dikarya</taxon>
        <taxon>Ascomycota</taxon>
        <taxon>Pezizomycotina</taxon>
        <taxon>Orbiliomycetes</taxon>
        <taxon>Orbiliales</taxon>
        <taxon>Orbiliaceae</taxon>
        <taxon>Arthrobotrys</taxon>
    </lineage>
</organism>
<evidence type="ECO:0000256" key="7">
    <source>
        <dbReference type="PROSITE-ProRule" id="PRU00103"/>
    </source>
</evidence>
<feature type="repeat" description="HEAT" evidence="7">
    <location>
        <begin position="224"/>
        <end position="262"/>
    </location>
</feature>
<evidence type="ECO:0000256" key="4">
    <source>
        <dbReference type="ARBA" id="ARBA00022737"/>
    </source>
</evidence>
<feature type="compositionally biased region" description="Acidic residues" evidence="8">
    <location>
        <begin position="375"/>
        <end position="390"/>
    </location>
</feature>
<dbReference type="GO" id="GO:0006606">
    <property type="term" value="P:protein import into nucleus"/>
    <property type="evidence" value="ECO:0007669"/>
    <property type="project" value="InterPro"/>
</dbReference>
<keyword evidence="3" id="KW-0963">Cytoplasm</keyword>
<evidence type="ECO:0000256" key="1">
    <source>
        <dbReference type="ARBA" id="ARBA00004496"/>
    </source>
</evidence>
<dbReference type="Pfam" id="PF03810">
    <property type="entry name" value="IBN_N"/>
    <property type="match status" value="1"/>
</dbReference>
<evidence type="ECO:0000256" key="8">
    <source>
        <dbReference type="SAM" id="MobiDB-lite"/>
    </source>
</evidence>
<evidence type="ECO:0000259" key="9">
    <source>
        <dbReference type="PROSITE" id="PS50166"/>
    </source>
</evidence>
<dbReference type="VEuPathDB" id="FungiDB:DFL_001633"/>
<dbReference type="PANTHER" id="PTHR10527">
    <property type="entry name" value="IMPORTIN BETA"/>
    <property type="match status" value="1"/>
</dbReference>
<dbReference type="Pfam" id="PF02985">
    <property type="entry name" value="HEAT"/>
    <property type="match status" value="1"/>
</dbReference>
<dbReference type="InterPro" id="IPR001494">
    <property type="entry name" value="Importin-beta_N"/>
</dbReference>
<keyword evidence="5" id="KW-0653">Protein transport</keyword>
<evidence type="ECO:0000256" key="6">
    <source>
        <dbReference type="ARBA" id="ARBA00022990"/>
    </source>
</evidence>
<gene>
    <name evidence="10" type="ORF">DFL_001633</name>
</gene>
<keyword evidence="11" id="KW-1185">Reference proteome</keyword>
<dbReference type="InterPro" id="IPR016024">
    <property type="entry name" value="ARM-type_fold"/>
</dbReference>
<dbReference type="Pfam" id="PF13513">
    <property type="entry name" value="HEAT_EZ"/>
    <property type="match status" value="1"/>
</dbReference>
<dbReference type="SUPFAM" id="SSF48371">
    <property type="entry name" value="ARM repeat"/>
    <property type="match status" value="1"/>
</dbReference>
<evidence type="ECO:0000256" key="2">
    <source>
        <dbReference type="ARBA" id="ARBA00022448"/>
    </source>
</evidence>
<dbReference type="InterPro" id="IPR040122">
    <property type="entry name" value="Importin_beta"/>
</dbReference>
<name>A0A437A8V8_ARTFL</name>
<dbReference type="InterPro" id="IPR000357">
    <property type="entry name" value="HEAT"/>
</dbReference>
<dbReference type="InterPro" id="IPR058584">
    <property type="entry name" value="IMB1_TNPO1-like_TPR"/>
</dbReference>